<gene>
    <name evidence="1" type="ORF">PanWU01x14_351480</name>
</gene>
<sequence length="137" mass="15950">MFSPWSCQTKLFSHVQLTRQHTIREFPIKAVNKLSQYQPDHSQTKLQSGAASSARAKGNKLKVSSPDIYATPHKPLWEKLLWFSPNIGVSSNCPNVYHNTRVFRHVEAIDYAIFHGCMRKQQWSHWMKPQALFYNHV</sequence>
<dbReference type="OrthoDB" id="10281428at2759"/>
<proteinExistence type="predicted"/>
<organism evidence="1 2">
    <name type="scientific">Parasponia andersonii</name>
    <name type="common">Sponia andersonii</name>
    <dbReference type="NCBI Taxonomy" id="3476"/>
    <lineage>
        <taxon>Eukaryota</taxon>
        <taxon>Viridiplantae</taxon>
        <taxon>Streptophyta</taxon>
        <taxon>Embryophyta</taxon>
        <taxon>Tracheophyta</taxon>
        <taxon>Spermatophyta</taxon>
        <taxon>Magnoliopsida</taxon>
        <taxon>eudicotyledons</taxon>
        <taxon>Gunneridae</taxon>
        <taxon>Pentapetalae</taxon>
        <taxon>rosids</taxon>
        <taxon>fabids</taxon>
        <taxon>Rosales</taxon>
        <taxon>Cannabaceae</taxon>
        <taxon>Parasponia</taxon>
    </lineage>
</organism>
<dbReference type="AlphaFoldDB" id="A0A2P5AAK8"/>
<accession>A0A2P5AAK8</accession>
<protein>
    <submittedName>
        <fullName evidence="1">Uncharacterized protein</fullName>
    </submittedName>
</protein>
<name>A0A2P5AAK8_PARAD</name>
<dbReference type="EMBL" id="JXTB01000717">
    <property type="protein sequence ID" value="PON33579.1"/>
    <property type="molecule type" value="Genomic_DNA"/>
</dbReference>
<evidence type="ECO:0000313" key="1">
    <source>
        <dbReference type="EMBL" id="PON33579.1"/>
    </source>
</evidence>
<keyword evidence="2" id="KW-1185">Reference proteome</keyword>
<dbReference type="Proteomes" id="UP000237105">
    <property type="component" value="Unassembled WGS sequence"/>
</dbReference>
<comment type="caution">
    <text evidence="1">The sequence shown here is derived from an EMBL/GenBank/DDBJ whole genome shotgun (WGS) entry which is preliminary data.</text>
</comment>
<evidence type="ECO:0000313" key="2">
    <source>
        <dbReference type="Proteomes" id="UP000237105"/>
    </source>
</evidence>
<reference evidence="2" key="1">
    <citation type="submission" date="2016-06" db="EMBL/GenBank/DDBJ databases">
        <title>Parallel loss of symbiosis genes in relatives of nitrogen-fixing non-legume Parasponia.</title>
        <authorList>
            <person name="Van Velzen R."/>
            <person name="Holmer R."/>
            <person name="Bu F."/>
            <person name="Rutten L."/>
            <person name="Van Zeijl A."/>
            <person name="Liu W."/>
            <person name="Santuari L."/>
            <person name="Cao Q."/>
            <person name="Sharma T."/>
            <person name="Shen D."/>
            <person name="Roswanjaya Y."/>
            <person name="Wardhani T."/>
            <person name="Kalhor M.S."/>
            <person name="Jansen J."/>
            <person name="Van den Hoogen J."/>
            <person name="Gungor B."/>
            <person name="Hartog M."/>
            <person name="Hontelez J."/>
            <person name="Verver J."/>
            <person name="Yang W.-C."/>
            <person name="Schijlen E."/>
            <person name="Repin R."/>
            <person name="Schilthuizen M."/>
            <person name="Schranz E."/>
            <person name="Heidstra R."/>
            <person name="Miyata K."/>
            <person name="Fedorova E."/>
            <person name="Kohlen W."/>
            <person name="Bisseling T."/>
            <person name="Smit S."/>
            <person name="Geurts R."/>
        </authorList>
    </citation>
    <scope>NUCLEOTIDE SEQUENCE [LARGE SCALE GENOMIC DNA]</scope>
    <source>
        <strain evidence="2">cv. WU1-14</strain>
    </source>
</reference>